<comment type="caution">
    <text evidence="2">The sequence shown here is derived from an EMBL/GenBank/DDBJ whole genome shotgun (WGS) entry which is preliminary data.</text>
</comment>
<feature type="region of interest" description="Disordered" evidence="1">
    <location>
        <begin position="222"/>
        <end position="245"/>
    </location>
</feature>
<feature type="region of interest" description="Disordered" evidence="1">
    <location>
        <begin position="762"/>
        <end position="853"/>
    </location>
</feature>
<feature type="compositionally biased region" description="Low complexity" evidence="1">
    <location>
        <begin position="790"/>
        <end position="811"/>
    </location>
</feature>
<feature type="region of interest" description="Disordered" evidence="1">
    <location>
        <begin position="122"/>
        <end position="147"/>
    </location>
</feature>
<evidence type="ECO:0008006" key="3">
    <source>
        <dbReference type="Google" id="ProtNLM"/>
    </source>
</evidence>
<accession>A0A1J5TCZ2</accession>
<dbReference type="AlphaFoldDB" id="A0A1J5TCZ2"/>
<name>A0A1J5TCZ2_9ZZZZ</name>
<feature type="compositionally biased region" description="Pro residues" evidence="1">
    <location>
        <begin position="522"/>
        <end position="532"/>
    </location>
</feature>
<feature type="region of interest" description="Disordered" evidence="1">
    <location>
        <begin position="271"/>
        <end position="298"/>
    </location>
</feature>
<feature type="compositionally biased region" description="Low complexity" evidence="1">
    <location>
        <begin position="223"/>
        <end position="245"/>
    </location>
</feature>
<gene>
    <name evidence="2" type="ORF">GALL_11170</name>
</gene>
<proteinExistence type="predicted"/>
<evidence type="ECO:0000256" key="1">
    <source>
        <dbReference type="SAM" id="MobiDB-lite"/>
    </source>
</evidence>
<evidence type="ECO:0000313" key="2">
    <source>
        <dbReference type="EMBL" id="OIR18777.1"/>
    </source>
</evidence>
<protein>
    <recommendedName>
        <fullName evidence="3">Flagellar hook-length control protein FliK</fullName>
    </recommendedName>
</protein>
<feature type="compositionally biased region" description="Polar residues" evidence="1">
    <location>
        <begin position="660"/>
        <end position="674"/>
    </location>
</feature>
<feature type="region of interest" description="Disordered" evidence="1">
    <location>
        <begin position="496"/>
        <end position="546"/>
    </location>
</feature>
<feature type="region of interest" description="Disordered" evidence="1">
    <location>
        <begin position="577"/>
        <end position="596"/>
    </location>
</feature>
<reference evidence="2" key="1">
    <citation type="submission" date="2016-10" db="EMBL/GenBank/DDBJ databases">
        <title>Sequence of Gallionella enrichment culture.</title>
        <authorList>
            <person name="Poehlein A."/>
            <person name="Muehling M."/>
            <person name="Daniel R."/>
        </authorList>
    </citation>
    <scope>NUCLEOTIDE SEQUENCE</scope>
</reference>
<sequence>MPVSLPFITPQPAATLAGPESAALGLSGDQSTIPADTSGNAFSDLLNNQAAGTRTGTGVISMVRAAVSNEPAAAGASATTPPTAGIVPLDALVAPTAGAQGKAAVLSESMIDVAAQAEAPVTGARSVSPAPGAQPTSVGRLVPNPDLTPVADSDLTVDAAATPATSAQAAGRNVSGTAVTGAREKTCGAPLGKSSDPSPALVAQVAAMGLPVAVVNFPPAPAAPTASEPEPATGEAAPAGGASGAPAGIAPRVTIASSSAPISGGNLQGAAFSLPAPRSDARGIGSSPTSAPVRQPMGPVVGQVVPTVGLPSADAGTDPVQRQAGSNESLPQAVTSVTPMVVGLTQSTRPTAPLPNLMAASKRTPAPAAANVPQAADGAPALATSTSGAQPAVATAALAGTTVPSPAGTIIPPGVTLIQTPTDTTGAAPNAQSQLGSIQNLSGDPDLVRSVARLLTSKGLAVDAPKTGPSTPSSPVAEAGVPVTSAKAVSAVAATRAPSTDAPGSVVAAGDSRATVQTSVPTPSPRPAPAIPAPAATPLSDVPQTAPQSVQPEVTVAMSGAAAGSQATAVVAEARPTPVRNSGTGGVVPASGSAGSAISSLPQAGYRQDGGGSGGESLKKDGQVIGEKGQKPGKTIDGIDGATSFDAMTPSRQPIHDTAHTVSPSPDLSSSQAVHSAPLQTAARALTGDTAGTVSRTLEVVRDVSEHIQARANQTVNFTVSFHTGEQLSVSLEYRGGVMHTTFNTDSPELRNAITRDWQSQMPTAADGDRSVKIAPPVFGDASPRNSLDQGGQQRQQQQAFQQQTAQNSQSMSRAFPGASSRRVSSNPVVGADSVPAPRQVVPDTSRHLHTFA</sequence>
<feature type="compositionally biased region" description="Low complexity" evidence="1">
    <location>
        <begin position="587"/>
        <end position="596"/>
    </location>
</feature>
<dbReference type="EMBL" id="MLJW01000002">
    <property type="protein sequence ID" value="OIR18777.1"/>
    <property type="molecule type" value="Genomic_DNA"/>
</dbReference>
<organism evidence="2">
    <name type="scientific">mine drainage metagenome</name>
    <dbReference type="NCBI Taxonomy" id="410659"/>
    <lineage>
        <taxon>unclassified sequences</taxon>
        <taxon>metagenomes</taxon>
        <taxon>ecological metagenomes</taxon>
    </lineage>
</organism>
<feature type="region of interest" description="Disordered" evidence="1">
    <location>
        <begin position="603"/>
        <end position="676"/>
    </location>
</feature>